<name>A0A9X3C3Q0_9MYCO</name>
<dbReference type="InterPro" id="IPR003333">
    <property type="entry name" value="CMAS"/>
</dbReference>
<keyword evidence="5" id="KW-0443">Lipid metabolism</keyword>
<gene>
    <name evidence="6" type="ORF">H7K45_29915</name>
</gene>
<accession>A0A9X3C3Q0</accession>
<keyword evidence="2 6" id="KW-0489">Methyltransferase</keyword>
<evidence type="ECO:0000256" key="5">
    <source>
        <dbReference type="ARBA" id="ARBA00023098"/>
    </source>
</evidence>
<dbReference type="InterPro" id="IPR029063">
    <property type="entry name" value="SAM-dependent_MTases_sf"/>
</dbReference>
<dbReference type="PANTHER" id="PTHR43667:SF1">
    <property type="entry name" value="CYCLOPROPANE-FATTY-ACYL-PHOSPHOLIPID SYNTHASE"/>
    <property type="match status" value="1"/>
</dbReference>
<dbReference type="GO" id="GO:0008168">
    <property type="term" value="F:methyltransferase activity"/>
    <property type="evidence" value="ECO:0007669"/>
    <property type="project" value="UniProtKB-KW"/>
</dbReference>
<evidence type="ECO:0000256" key="4">
    <source>
        <dbReference type="ARBA" id="ARBA00022691"/>
    </source>
</evidence>
<evidence type="ECO:0000256" key="3">
    <source>
        <dbReference type="ARBA" id="ARBA00022679"/>
    </source>
</evidence>
<dbReference type="Pfam" id="PF02353">
    <property type="entry name" value="CMAS"/>
    <property type="match status" value="1"/>
</dbReference>
<dbReference type="CDD" id="cd02440">
    <property type="entry name" value="AdoMet_MTases"/>
    <property type="match status" value="1"/>
</dbReference>
<evidence type="ECO:0000256" key="1">
    <source>
        <dbReference type="ARBA" id="ARBA00010815"/>
    </source>
</evidence>
<evidence type="ECO:0000313" key="7">
    <source>
        <dbReference type="Proteomes" id="UP001141629"/>
    </source>
</evidence>
<keyword evidence="7" id="KW-1185">Reference proteome</keyword>
<dbReference type="AlphaFoldDB" id="A0A9X3C3Q0"/>
<dbReference type="Gene3D" id="3.40.50.150">
    <property type="entry name" value="Vaccinia Virus protein VP39"/>
    <property type="match status" value="1"/>
</dbReference>
<dbReference type="PIRSF" id="PIRSF003085">
    <property type="entry name" value="CMAS"/>
    <property type="match status" value="1"/>
</dbReference>
<keyword evidence="4" id="KW-0949">S-adenosyl-L-methionine</keyword>
<evidence type="ECO:0000313" key="6">
    <source>
        <dbReference type="EMBL" id="MCV7424763.1"/>
    </source>
</evidence>
<dbReference type="SUPFAM" id="SSF53335">
    <property type="entry name" value="S-adenosyl-L-methionine-dependent methyltransferases"/>
    <property type="match status" value="1"/>
</dbReference>
<proteinExistence type="inferred from homology"/>
<reference evidence="6" key="2">
    <citation type="journal article" date="2022" name="BMC Genomics">
        <title>Comparative genome analysis of mycobacteria focusing on tRNA and non-coding RNA.</title>
        <authorList>
            <person name="Behra P.R.K."/>
            <person name="Pettersson B.M.F."/>
            <person name="Ramesh M."/>
            <person name="Das S."/>
            <person name="Dasgupta S."/>
            <person name="Kirsebom L.A."/>
        </authorList>
    </citation>
    <scope>NUCLEOTIDE SEQUENCE</scope>
    <source>
        <strain evidence="6">DSM 44838</strain>
    </source>
</reference>
<comment type="caution">
    <text evidence="6">The sequence shown here is derived from an EMBL/GenBank/DDBJ whole genome shotgun (WGS) entry which is preliminary data.</text>
</comment>
<sequence>MENILVSVAHRLARLVRDVTGAELPVRIRAWDDSEAGPSGGPVMVIRSRRALRRLLWAPGELGLARAYVSGDIDVDGDLAEGFRRVWQQSRARPASRSLRARDLAQAAVVAARLGVVGAPPRPPASEARLTGRRHTRHRDVAAISHHYDLSNDFYRLLLDEHMAYSSAYFTHDGQTLHDAQTAKLDLVCRKLGLKPGMKLLDVGCGWGSLIIHAARHYGVTATGITLSAEQRAFVSERTAGTDLADRVEVRLQDYREFGSLPEADAQFDAVGSIEMGEHVGEEHYGQYAQIMYDALKPTGRLLLQQMSRRVGAAPGGGAFIESYIAPDMHMRPLAHTVDLLQSSGFEIRDVEAMREHYVRTVDHWLETFDRRNDEFVALQGDEVARVWRLYLVGGGLAFAEGRMGVDQILAVKPTVDGRAEMPHTRPWAAAATD</sequence>
<organism evidence="6 7">
    <name type="scientific">Mycobacterium yunnanensis</name>
    <dbReference type="NCBI Taxonomy" id="368477"/>
    <lineage>
        <taxon>Bacteria</taxon>
        <taxon>Bacillati</taxon>
        <taxon>Actinomycetota</taxon>
        <taxon>Actinomycetes</taxon>
        <taxon>Mycobacteriales</taxon>
        <taxon>Mycobacteriaceae</taxon>
        <taxon>Mycobacterium</taxon>
    </lineage>
</organism>
<keyword evidence="3" id="KW-0808">Transferase</keyword>
<dbReference type="InterPro" id="IPR050723">
    <property type="entry name" value="CFA/CMAS"/>
</dbReference>
<dbReference type="PANTHER" id="PTHR43667">
    <property type="entry name" value="CYCLOPROPANE-FATTY-ACYL-PHOSPHOLIPID SYNTHASE"/>
    <property type="match status" value="1"/>
</dbReference>
<dbReference type="EMBL" id="JACKVK010000022">
    <property type="protein sequence ID" value="MCV7424763.1"/>
    <property type="molecule type" value="Genomic_DNA"/>
</dbReference>
<dbReference type="GO" id="GO:0008610">
    <property type="term" value="P:lipid biosynthetic process"/>
    <property type="evidence" value="ECO:0007669"/>
    <property type="project" value="InterPro"/>
</dbReference>
<dbReference type="GO" id="GO:0032259">
    <property type="term" value="P:methylation"/>
    <property type="evidence" value="ECO:0007669"/>
    <property type="project" value="UniProtKB-KW"/>
</dbReference>
<comment type="similarity">
    <text evidence="1">Belongs to the CFA/CMAS family.</text>
</comment>
<reference evidence="6" key="1">
    <citation type="submission" date="2020-07" db="EMBL/GenBank/DDBJ databases">
        <authorList>
            <person name="Pettersson B.M.F."/>
            <person name="Behra P.R.K."/>
            <person name="Ramesh M."/>
            <person name="Das S."/>
            <person name="Dasgupta S."/>
            <person name="Kirsebom L.A."/>
        </authorList>
    </citation>
    <scope>NUCLEOTIDE SEQUENCE</scope>
    <source>
        <strain evidence="6">DSM 44838</strain>
    </source>
</reference>
<evidence type="ECO:0000256" key="2">
    <source>
        <dbReference type="ARBA" id="ARBA00022603"/>
    </source>
</evidence>
<protein>
    <submittedName>
        <fullName evidence="6">Class I SAM-dependent methyltransferase</fullName>
    </submittedName>
</protein>
<dbReference type="Proteomes" id="UP001141629">
    <property type="component" value="Unassembled WGS sequence"/>
</dbReference>